<feature type="chain" id="PRO_5047330183" description="Surface antigen domain-containing protein" evidence="1">
    <location>
        <begin position="20"/>
        <end position="113"/>
    </location>
</feature>
<organism evidence="3 4">
    <name type="scientific">Aeromonas popoffii</name>
    <dbReference type="NCBI Taxonomy" id="70856"/>
    <lineage>
        <taxon>Bacteria</taxon>
        <taxon>Pseudomonadati</taxon>
        <taxon>Pseudomonadota</taxon>
        <taxon>Gammaproteobacteria</taxon>
        <taxon>Aeromonadales</taxon>
        <taxon>Aeromonadaceae</taxon>
        <taxon>Aeromonas</taxon>
    </lineage>
</organism>
<feature type="signal peptide" evidence="1">
    <location>
        <begin position="1"/>
        <end position="19"/>
    </location>
</feature>
<comment type="caution">
    <text evidence="3">The sequence shown here is derived from an EMBL/GenBank/DDBJ whole genome shotgun (WGS) entry which is preliminary data.</text>
</comment>
<name>A0ABS5GUE4_9GAMM</name>
<sequence length="113" mass="12944">MMRYLLPLFLLGLTGCATVDSPPLYHQMDKADVVLANQALAEALQTRPKGQSLTWFNAANRHSGSVTPLRTFRHPNGLWCRDYREQLYIGQESQQWEDTACRSKDGHWLPLRS</sequence>
<dbReference type="RefSeq" id="WP_042035171.1">
    <property type="nucleotide sequence ID" value="NZ_CAWMAJ010000026.1"/>
</dbReference>
<dbReference type="PROSITE" id="PS51257">
    <property type="entry name" value="PROKAR_LIPOPROTEIN"/>
    <property type="match status" value="1"/>
</dbReference>
<proteinExistence type="predicted"/>
<dbReference type="EMBL" id="JAGRZL010000051">
    <property type="protein sequence ID" value="MBR7630768.1"/>
    <property type="molecule type" value="Genomic_DNA"/>
</dbReference>
<dbReference type="Proteomes" id="UP000675653">
    <property type="component" value="Unassembled WGS sequence"/>
</dbReference>
<keyword evidence="4" id="KW-1185">Reference proteome</keyword>
<evidence type="ECO:0000313" key="3">
    <source>
        <dbReference type="EMBL" id="MBR7630768.1"/>
    </source>
</evidence>
<feature type="domain" description="Surface antigen" evidence="2">
    <location>
        <begin position="19"/>
        <end position="108"/>
    </location>
</feature>
<dbReference type="InterPro" id="IPR032635">
    <property type="entry name" value="Anti_2"/>
</dbReference>
<keyword evidence="1" id="KW-0732">Signal</keyword>
<evidence type="ECO:0000313" key="4">
    <source>
        <dbReference type="Proteomes" id="UP000675653"/>
    </source>
</evidence>
<evidence type="ECO:0000259" key="2">
    <source>
        <dbReference type="Pfam" id="PF16998"/>
    </source>
</evidence>
<protein>
    <recommendedName>
        <fullName evidence="2">Surface antigen domain-containing protein</fullName>
    </recommendedName>
</protein>
<reference evidence="3 4" key="1">
    <citation type="submission" date="2021-04" db="EMBL/GenBank/DDBJ databases">
        <title>Draft Genome of Aeromonas popoffii ID682, isolated from a natural water source in Idaho.</title>
        <authorList>
            <person name="Testerman T."/>
            <person name="Graf J."/>
        </authorList>
    </citation>
    <scope>NUCLEOTIDE SEQUENCE [LARGE SCALE GENOMIC DNA]</scope>
    <source>
        <strain evidence="3 4">ID682</strain>
    </source>
</reference>
<accession>A0ABS5GUE4</accession>
<dbReference type="Pfam" id="PF16998">
    <property type="entry name" value="17kDa_Anti_2"/>
    <property type="match status" value="1"/>
</dbReference>
<evidence type="ECO:0000256" key="1">
    <source>
        <dbReference type="SAM" id="SignalP"/>
    </source>
</evidence>
<gene>
    <name evidence="3" type="ORF">KAT72_17505</name>
</gene>